<evidence type="ECO:0000256" key="8">
    <source>
        <dbReference type="ARBA" id="ARBA00047820"/>
    </source>
</evidence>
<dbReference type="GO" id="GO:0046872">
    <property type="term" value="F:metal ion binding"/>
    <property type="evidence" value="ECO:0007669"/>
    <property type="project" value="UniProtKB-KW"/>
</dbReference>
<evidence type="ECO:0000259" key="9">
    <source>
        <dbReference type="SMART" id="SM01131"/>
    </source>
</evidence>
<evidence type="ECO:0000256" key="2">
    <source>
        <dbReference type="ARBA" id="ARBA00011643"/>
    </source>
</evidence>
<dbReference type="InterPro" id="IPR000644">
    <property type="entry name" value="CBS_dom"/>
</dbReference>
<dbReference type="PANTHER" id="PTHR12112:SF22">
    <property type="entry name" value="MANGANESE-DEPENDENT INORGANIC PYROPHOSPHATASE-RELATED"/>
    <property type="match status" value="1"/>
</dbReference>
<comment type="cofactor">
    <cofactor evidence="1">
        <name>Mn(2+)</name>
        <dbReference type="ChEBI" id="CHEBI:29035"/>
    </cofactor>
</comment>
<dbReference type="EC" id="3.6.1.1" evidence="3"/>
<dbReference type="Pfam" id="PF07085">
    <property type="entry name" value="DRTGG"/>
    <property type="match status" value="1"/>
</dbReference>
<evidence type="ECO:0000256" key="5">
    <source>
        <dbReference type="ARBA" id="ARBA00022801"/>
    </source>
</evidence>
<dbReference type="Pfam" id="PF02833">
    <property type="entry name" value="DHHA2"/>
    <property type="match status" value="1"/>
</dbReference>
<gene>
    <name evidence="10" type="ORF">SPIROBIBN47_290227</name>
</gene>
<dbReference type="InterPro" id="IPR038763">
    <property type="entry name" value="DHH_sf"/>
</dbReference>
<evidence type="ECO:0000256" key="1">
    <source>
        <dbReference type="ARBA" id="ARBA00001936"/>
    </source>
</evidence>
<proteinExistence type="predicted"/>
<dbReference type="AlphaFoldDB" id="A0A3P3XJL1"/>
<keyword evidence="6" id="KW-0464">Manganese</keyword>
<dbReference type="EMBL" id="FWDM01000022">
    <property type="protein sequence ID" value="SLM13848.1"/>
    <property type="molecule type" value="Genomic_DNA"/>
</dbReference>
<dbReference type="GO" id="GO:0004427">
    <property type="term" value="F:inorganic diphosphate phosphatase activity"/>
    <property type="evidence" value="ECO:0007669"/>
    <property type="project" value="UniProtKB-EC"/>
</dbReference>
<organism evidence="10">
    <name type="scientific">uncultured spirochete</name>
    <dbReference type="NCBI Taxonomy" id="156406"/>
    <lineage>
        <taxon>Bacteria</taxon>
        <taxon>Pseudomonadati</taxon>
        <taxon>Spirochaetota</taxon>
        <taxon>Spirochaetia</taxon>
        <taxon>Spirochaetales</taxon>
        <taxon>environmental samples</taxon>
    </lineage>
</organism>
<dbReference type="InterPro" id="IPR028979">
    <property type="entry name" value="Ser_kin/Pase_Hpr-like_N_sf"/>
</dbReference>
<evidence type="ECO:0000313" key="10">
    <source>
        <dbReference type="EMBL" id="SLM13848.1"/>
    </source>
</evidence>
<dbReference type="SUPFAM" id="SSF54631">
    <property type="entry name" value="CBS-domain pair"/>
    <property type="match status" value="1"/>
</dbReference>
<dbReference type="Pfam" id="PF00571">
    <property type="entry name" value="CBS"/>
    <property type="match status" value="1"/>
</dbReference>
<comment type="catalytic activity">
    <reaction evidence="8">
        <text>diphosphate + H2O = 2 phosphate + H(+)</text>
        <dbReference type="Rhea" id="RHEA:24576"/>
        <dbReference type="ChEBI" id="CHEBI:15377"/>
        <dbReference type="ChEBI" id="CHEBI:15378"/>
        <dbReference type="ChEBI" id="CHEBI:33019"/>
        <dbReference type="ChEBI" id="CHEBI:43474"/>
        <dbReference type="EC" id="3.6.1.1"/>
    </reaction>
</comment>
<dbReference type="PANTHER" id="PTHR12112">
    <property type="entry name" value="BNIP - RELATED"/>
    <property type="match status" value="1"/>
</dbReference>
<evidence type="ECO:0000256" key="6">
    <source>
        <dbReference type="ARBA" id="ARBA00023211"/>
    </source>
</evidence>
<dbReference type="Gene3D" id="3.10.310.20">
    <property type="entry name" value="DHHA2 domain"/>
    <property type="match status" value="1"/>
</dbReference>
<keyword evidence="5 10" id="KW-0378">Hydrolase</keyword>
<dbReference type="Gene3D" id="3.40.1390.20">
    <property type="entry name" value="HprK N-terminal domain-like"/>
    <property type="match status" value="1"/>
</dbReference>
<dbReference type="InterPro" id="IPR010766">
    <property type="entry name" value="DRTGG"/>
</dbReference>
<protein>
    <recommendedName>
        <fullName evidence="3">inorganic diphosphatase</fullName>
        <ecNumber evidence="3">3.6.1.1</ecNumber>
    </recommendedName>
    <alternativeName>
        <fullName evidence="7">Pyrophosphate phospho-hydrolase</fullName>
    </alternativeName>
</protein>
<sequence length="550" mass="60617">MSKTVYVIGHKNPDTDSVVAAAAYAALKRAQGQPQVKAARAGAVNPQTEYIFQRFGVPLPEFIPDLIPKAEYYIDELPPVIREHTPLWEALVLLEQSPRQVMPIVDAIGAYKGLFYYNAFAKNILTKINPHRKAVIPTSIGHLIDTIKAQPLVPTDCEAMFNGRIVVASLSAERFQDYIHAEPAHNKVVLVGDREEVMRIAIEAGVRALIITNGFIPSKDITKLAEAKGVAILISSYDTSSTSLLALYSTPVISVADASIKPIGPRDFMKTAKLAIAASPARAVPIVDDGGKVVGLLTEGDLIREPNIELILVDHHEFSQAVDGIQNYHIQEVIDHHRIGTFSTPYPITFINRVVGSTSTIITSMYRESRTPLDRAIASILLCGILSDTLVFKSATTTDTDREMADYLASITDLTIEELGRDIMGSASLAARLPIDQLLRMDRKEYEVQGKKLTVSQIELTNSQELLARQEEVLQGLAHIRTEMGAYLAALMATDITKFESILYIDADREFYAYLSYPMQQPGIYILKDVLSRKKQLMPALTEMVQAALG</sequence>
<evidence type="ECO:0000256" key="7">
    <source>
        <dbReference type="ARBA" id="ARBA00032535"/>
    </source>
</evidence>
<dbReference type="SUPFAM" id="SSF64182">
    <property type="entry name" value="DHH phosphoesterases"/>
    <property type="match status" value="1"/>
</dbReference>
<dbReference type="InterPro" id="IPR004097">
    <property type="entry name" value="DHHA2"/>
</dbReference>
<keyword evidence="4" id="KW-0479">Metal-binding</keyword>
<accession>A0A3P3XJL1</accession>
<dbReference type="NCBIfam" id="NF011443">
    <property type="entry name" value="PRK14869.1-5"/>
    <property type="match status" value="1"/>
</dbReference>
<evidence type="ECO:0000256" key="3">
    <source>
        <dbReference type="ARBA" id="ARBA00012146"/>
    </source>
</evidence>
<name>A0A3P3XJL1_9SPIR</name>
<dbReference type="InterPro" id="IPR038222">
    <property type="entry name" value="DHHA2_dom_sf"/>
</dbReference>
<feature type="domain" description="DHHA2" evidence="9">
    <location>
        <begin position="420"/>
        <end position="545"/>
    </location>
</feature>
<reference evidence="10" key="1">
    <citation type="submission" date="2017-02" db="EMBL/GenBank/DDBJ databases">
        <authorList>
            <person name="Regsiter A."/>
            <person name="William W."/>
        </authorList>
    </citation>
    <scope>NUCLEOTIDE SEQUENCE</scope>
    <source>
        <strain evidence="10">Bib</strain>
    </source>
</reference>
<dbReference type="InterPro" id="IPR046342">
    <property type="entry name" value="CBS_dom_sf"/>
</dbReference>
<dbReference type="Pfam" id="PF01368">
    <property type="entry name" value="DHH"/>
    <property type="match status" value="1"/>
</dbReference>
<comment type="subunit">
    <text evidence="2">Homohexamer.</text>
</comment>
<dbReference type="Gene3D" id="3.90.1640.10">
    <property type="entry name" value="inorganic pyrophosphatase (n-terminal core)"/>
    <property type="match status" value="2"/>
</dbReference>
<dbReference type="SUPFAM" id="SSF75138">
    <property type="entry name" value="HprK N-terminal domain-like"/>
    <property type="match status" value="1"/>
</dbReference>
<evidence type="ECO:0000256" key="4">
    <source>
        <dbReference type="ARBA" id="ARBA00022723"/>
    </source>
</evidence>
<dbReference type="InterPro" id="IPR001667">
    <property type="entry name" value="DDH_dom"/>
</dbReference>
<dbReference type="GO" id="GO:0005737">
    <property type="term" value="C:cytoplasm"/>
    <property type="evidence" value="ECO:0007669"/>
    <property type="project" value="InterPro"/>
</dbReference>
<dbReference type="SMART" id="SM01131">
    <property type="entry name" value="DHHA2"/>
    <property type="match status" value="1"/>
</dbReference>